<dbReference type="OrthoDB" id="3455266at2"/>
<name>A4TFW5_MYCGI</name>
<dbReference type="SUPFAM" id="SSF52540">
    <property type="entry name" value="P-loop containing nucleoside triphosphate hydrolases"/>
    <property type="match status" value="1"/>
</dbReference>
<dbReference type="InterPro" id="IPR027417">
    <property type="entry name" value="P-loop_NTPase"/>
</dbReference>
<keyword evidence="1" id="KW-0614">Plasmid</keyword>
<dbReference type="EMBL" id="CP000657">
    <property type="protein sequence ID" value="ABP47973.1"/>
    <property type="molecule type" value="Genomic_DNA"/>
</dbReference>
<proteinExistence type="predicted"/>
<geneLocation type="plasmid" evidence="1">
    <name>pMFLV01</name>
</geneLocation>
<reference evidence="1" key="1">
    <citation type="submission" date="2007-04" db="EMBL/GenBank/DDBJ databases">
        <title>Complete sequence of plasmid1 pMFLV01 of Mycobacterium gilvum PYR-GCK.</title>
        <authorList>
            <consortium name="US DOE Joint Genome Institute"/>
            <person name="Copeland A."/>
            <person name="Lucas S."/>
            <person name="Lapidus A."/>
            <person name="Barry K."/>
            <person name="Detter J.C."/>
            <person name="Glavina del Rio T."/>
            <person name="Hammon N."/>
            <person name="Israni S."/>
            <person name="Dalin E."/>
            <person name="Tice H."/>
            <person name="Pitluck S."/>
            <person name="Chain P."/>
            <person name="Malfatti S."/>
            <person name="Shin M."/>
            <person name="Vergez L."/>
            <person name="Schmutz J."/>
            <person name="Larimer F."/>
            <person name="Land M."/>
            <person name="Hauser L."/>
            <person name="Kyrpides N."/>
            <person name="Mikhailova N."/>
            <person name="Miller C."/>
            <person name="Richardson P."/>
        </authorList>
    </citation>
    <scope>NUCLEOTIDE SEQUENCE</scope>
    <source>
        <strain evidence="1">PYR-GCK</strain>
        <plasmid evidence="1">pMFLV01</plasmid>
    </source>
</reference>
<dbReference type="HOGENOM" id="CLU_315423_0_0_11"/>
<evidence type="ECO:0008006" key="2">
    <source>
        <dbReference type="Google" id="ProtNLM"/>
    </source>
</evidence>
<gene>
    <name evidence="1" type="ordered locus">Mflv_5512</name>
</gene>
<dbReference type="AlphaFoldDB" id="A4TFW5"/>
<protein>
    <recommendedName>
        <fullName evidence="2">NB-ARC domain-containing protein</fullName>
    </recommendedName>
</protein>
<organism evidence="1">
    <name type="scientific">Mycolicibacterium gilvum (strain PYR-GCK)</name>
    <name type="common">Mycobacterium gilvum (strain PYR-GCK)</name>
    <dbReference type="NCBI Taxonomy" id="350054"/>
    <lineage>
        <taxon>Bacteria</taxon>
        <taxon>Bacillati</taxon>
        <taxon>Actinomycetota</taxon>
        <taxon>Actinomycetes</taxon>
        <taxon>Mycobacteriales</taxon>
        <taxon>Mycobacteriaceae</taxon>
        <taxon>Mycolicibacterium</taxon>
    </lineage>
</organism>
<dbReference type="Gene3D" id="3.40.50.300">
    <property type="entry name" value="P-loop containing nucleotide triphosphate hydrolases"/>
    <property type="match status" value="1"/>
</dbReference>
<accession>A4TFW5</accession>
<dbReference type="KEGG" id="mgi:Mflv_5512"/>
<evidence type="ECO:0000313" key="1">
    <source>
        <dbReference type="EMBL" id="ABP47973.1"/>
    </source>
</evidence>
<sequence>MTSDGGAVASYGFRRQYLATAEEFLRLVVARGDDLTEFAVIIEPTRSDLGASDVADDDVVDFAIEASGEVARRVQVKSSRVPSGMNPLRYSDAAAIFNRMGAGAHEAVILTNKPPAKKLVKACAPPTLSDDGSKVYSVTGQAITAGYATPTRTVVWDDRRIEDVKQSVLDLVRQIRRDNAVGPGEKSAALLTAMMLDSMFEAAADLSPRRWPASEIVDLLCLPDNQVAHARRRFDWGVPLGVEVPLLASAVARTNELTTLTDLFNESAGGRIPQVAVLSGTTGFGKSTIAADFCHLNRHLYEHICWIDSRSPELLVARIKDLVAQLGVDVDTGSDVGAAFRTELAGLGGPFVVVFDGARQRQDIEPFVPTSGCGFVIVTTTNSTGWWHTARSLPVGAFTDDQATACFEVYAGIEPGVHTEAVAGVVRRLGHVPLAIAMAASYFRNADEDVALLSDRYFESLEALDDSTAVPEGFDRTAFAAVQFAVTQIGSETGGDEKFRRATQLLIYHSAYFAPELIPVNLVLQTVDSTVATLDLTSPPSPVEADPHVRNRLLTNLRTQTIARRRTYLDASGAANPASDTISMHPLVHEILRAIHVKAAPCDSSVMNLMTLFMGHLYGWIITLRPSGAFFPVEQLLVHAQWILDLVDTISNPADADEHDVYVFRCAILYLRYEVANCHSSRGHYERGVELIEQALDEFVDVTPTIHPQCTLAKAACDAIADVELGGLGEQRALRFARRAIDEIAKIEQFTNVPRRGEIIYRFAVQAAQAINRFGTAETRAVAEELAEIANQQQLSAPQEIDKINQIDRFLKTGHYPQALALIQMTRGANPSAYQKVMFDNFEVIANLHLHRLNAAADGIDRILAAAAEGPHMQTHVKLACAEIGKALHATYAAWTGKSTRLAAQHKVLQTLGESADV</sequence>